<reference evidence="5 6" key="2">
    <citation type="submission" date="2024-05" db="EMBL/GenBank/DDBJ databases">
        <authorList>
            <person name="Chen Y."/>
            <person name="Shah S."/>
            <person name="Dougan E. K."/>
            <person name="Thang M."/>
            <person name="Chan C."/>
        </authorList>
    </citation>
    <scope>NUCLEOTIDE SEQUENCE [LARGE SCALE GENOMIC DNA]</scope>
</reference>
<dbReference type="InterPro" id="IPR044210">
    <property type="entry name" value="Tfc3-like"/>
</dbReference>
<feature type="domain" description="C2H2-type" evidence="3">
    <location>
        <begin position="948"/>
        <end position="976"/>
    </location>
</feature>
<feature type="region of interest" description="Disordered" evidence="2">
    <location>
        <begin position="996"/>
        <end position="1039"/>
    </location>
</feature>
<protein>
    <submittedName>
        <fullName evidence="5">C2H2-type domain-containing protein</fullName>
    </submittedName>
</protein>
<dbReference type="PROSITE" id="PS50157">
    <property type="entry name" value="ZINC_FINGER_C2H2_2"/>
    <property type="match status" value="1"/>
</dbReference>
<dbReference type="OrthoDB" id="431852at2759"/>
<evidence type="ECO:0000313" key="5">
    <source>
        <dbReference type="EMBL" id="CAL4775183.1"/>
    </source>
</evidence>
<dbReference type="Proteomes" id="UP001152797">
    <property type="component" value="Unassembled WGS sequence"/>
</dbReference>
<dbReference type="EMBL" id="CAMXCT020001212">
    <property type="protein sequence ID" value="CAL1141246.1"/>
    <property type="molecule type" value="Genomic_DNA"/>
</dbReference>
<dbReference type="EMBL" id="CAMXCT010001212">
    <property type="protein sequence ID" value="CAI3987871.1"/>
    <property type="molecule type" value="Genomic_DNA"/>
</dbReference>
<dbReference type="GO" id="GO:0000127">
    <property type="term" value="C:transcription factor TFIIIC complex"/>
    <property type="evidence" value="ECO:0007669"/>
    <property type="project" value="InterPro"/>
</dbReference>
<gene>
    <name evidence="4" type="ORF">C1SCF055_LOCUS15109</name>
</gene>
<dbReference type="PROSITE" id="PS00028">
    <property type="entry name" value="ZINC_FINGER_C2H2_1"/>
    <property type="match status" value="1"/>
</dbReference>
<evidence type="ECO:0000313" key="4">
    <source>
        <dbReference type="EMBL" id="CAI3987871.1"/>
    </source>
</evidence>
<dbReference type="InterPro" id="IPR013087">
    <property type="entry name" value="Znf_C2H2_type"/>
</dbReference>
<feature type="compositionally biased region" description="Basic residues" evidence="2">
    <location>
        <begin position="999"/>
        <end position="1009"/>
    </location>
</feature>
<proteinExistence type="predicted"/>
<keyword evidence="1" id="KW-0862">Zinc</keyword>
<dbReference type="GO" id="GO:0003677">
    <property type="term" value="F:DNA binding"/>
    <property type="evidence" value="ECO:0007669"/>
    <property type="project" value="InterPro"/>
</dbReference>
<feature type="region of interest" description="Disordered" evidence="2">
    <location>
        <begin position="1363"/>
        <end position="1423"/>
    </location>
</feature>
<name>A0A9P1CAE3_9DINO</name>
<comment type="caution">
    <text evidence="4">The sequence shown here is derived from an EMBL/GenBank/DDBJ whole genome shotgun (WGS) entry which is preliminary data.</text>
</comment>
<dbReference type="PANTHER" id="PTHR15180:SF1">
    <property type="entry name" value="GENERAL TRANSCRIPTION FACTOR 3C POLYPEPTIDE 1"/>
    <property type="match status" value="1"/>
</dbReference>
<feature type="compositionally biased region" description="Polar residues" evidence="2">
    <location>
        <begin position="1370"/>
        <end position="1385"/>
    </location>
</feature>
<keyword evidence="1" id="KW-0479">Metal-binding</keyword>
<organism evidence="4">
    <name type="scientific">Cladocopium goreaui</name>
    <dbReference type="NCBI Taxonomy" id="2562237"/>
    <lineage>
        <taxon>Eukaryota</taxon>
        <taxon>Sar</taxon>
        <taxon>Alveolata</taxon>
        <taxon>Dinophyceae</taxon>
        <taxon>Suessiales</taxon>
        <taxon>Symbiodiniaceae</taxon>
        <taxon>Cladocopium</taxon>
    </lineage>
</organism>
<dbReference type="EMBL" id="CAMXCT030001212">
    <property type="protein sequence ID" value="CAL4775183.1"/>
    <property type="molecule type" value="Genomic_DNA"/>
</dbReference>
<evidence type="ECO:0000256" key="2">
    <source>
        <dbReference type="SAM" id="MobiDB-lite"/>
    </source>
</evidence>
<evidence type="ECO:0000256" key="1">
    <source>
        <dbReference type="PROSITE-ProRule" id="PRU00042"/>
    </source>
</evidence>
<sequence length="1734" mass="193025">MFAALVKTAVEEIAWEGPPGISWSQLLATLQQNGDFTIDAPIRTGLWRELAKQDIIVRGAKGAAHRSGRALPAATAAMAATEPSDADSGKVLLDIPNALRSHFLLLDAHPDIAENDLSRRALQLVAKSRAKGTSGASLASQLGVNCRDLFYVLEGLRTAGLLVGVLPLAQKDLGVSKESSDLLPGNLFLFSRFFDTENVEKDQIQAFIQSSSSRLQNQILSALQLHSSGVCFEHDLKCVIGQSLEENTFKPCLSRRTVNKIYQRIRNDMVAAGDVECVRAWNHHAHHWRDALCIPGTHGGQTENPGMQPLLAITEGQDDSMDANSAQHSDQGSQVNHIPSIPDLVSAPRRTLRVCERSFTQQAEDLIRCSSKCCNGITGPELADYLGIRRKHSERILNDLVKRQRVLRVFESDGKTHLNRYFDAQHRFDAPSGTSHKRPRNGTQPEKPSKHGKEAGNKRIDTTFVRRQQHLEVLLQARGVLTPVDVTKIAAEDAALGKMDRKTAKKLFIELSESNKNVGIATRNATDDPDRIQFAYWKPLHSRESARKAFEEALKVQEERRFKKLRKDAPLALTDAADSQEQVLSPQRSTPAARRTLPASVTAQNLHRLGRIHMLTTPQVTLDQRILQHYGFLSAIVVRTQLLHEMLLRKAGHDFELQWTPSKIVDEMDLDIFLQVIGCGTYSDLLDEILLSQDSLLVRDVPDELRRMLLGRTHTSGNLRSVHAVRRLMRHLVKLGLAESLGEDEPGAVQIKYQLNRFVQVPTFTAESKVTDPAGSFDLAQPTAANAYWTCLQGQVEIWRTTVRADSSSGEDKVDKADKVDKTKDPNRRAKRTVTLPANAMLPEIFQSKNWTKSAWLTPRQRASMNDFYSDVHAKVEACNPDEQMEEVQINTPGRVLTPKSAEVMALSRQIMVPPDRIIKYCRHLTDLRGAHPSGNQVEFSSLLAVRFKCHLCGYLCFQRTSIAEHYAKLHGEKLPEDESRFSEADFYAQRLEQAKPRRDGKRRLRKRSVQTPDANPYPWPAAEGQRSDEEEEGQERSRWGAELADDASWLQLFAVAESMACLQQASEGKAVQKRPVGCELRTDASTWPILSRLSGRSASYCRSRLHGLLSQDVKNRRTVAALRSFEMQAESGLTSLGMKGSIGRAVAKSLLLTCHEVPAYWWKIGFLNADVKAMVDCVIRQWQCDGLVSKYKEARCTKLPPRARPSWILTWFSRNRMFGKPSDLPRWQDVMSLLFGSQSIAKKMLPESSDGAQLLVLSGAVANDSASLCPDWGDPEFYRQSLSSPPPWQMSSQMQSDEEECEVEEAPGTSSRAQYGGVQSHLQLTSEEPTLKSVLVDFNPRRLKAAALLHSLSLSQDELNKISGENEPINPQMQYCTSGQSGVTQGAEKEDEEDEGNEGNEEDPSNGEDEAPVARTDADSVQSGADVECKLSGKPAQVSTMCAAFAAYAEESCQTNQGTKVAVDDLLQSATFLFKTIVLSQSGEATDASSPDRDLLPGLALSELREKYESYEREKIPKAKDSRDTRARAASSGFSRIPFQSALRCLEDLRLLVPFPCGEDFRLVLARNAAPYCLKHVDEADKRPSEELLQLLHRFQQNGFGRHWLLPYVQMKLPQESIQEAAACIFFTALGADSMLERWLLPAGLVAPCAWVNAKGQLNMLVLRCLLSRLLQLLLRQPFASAAELIQHLGILDICEVEYLLELAVFVGAADPDSGIPETEGGRSPRYRCAFLR</sequence>
<feature type="compositionally biased region" description="Acidic residues" evidence="2">
    <location>
        <begin position="1297"/>
        <end position="1306"/>
    </location>
</feature>
<evidence type="ECO:0000259" key="3">
    <source>
        <dbReference type="PROSITE" id="PS50157"/>
    </source>
</evidence>
<accession>A0A9P1CAE3</accession>
<feature type="compositionally biased region" description="Acidic residues" evidence="2">
    <location>
        <begin position="1390"/>
        <end position="1412"/>
    </location>
</feature>
<dbReference type="GO" id="GO:0006384">
    <property type="term" value="P:transcription initiation at RNA polymerase III promoter"/>
    <property type="evidence" value="ECO:0007669"/>
    <property type="project" value="InterPro"/>
</dbReference>
<feature type="compositionally biased region" description="Polar residues" evidence="2">
    <location>
        <begin position="322"/>
        <end position="337"/>
    </location>
</feature>
<dbReference type="GO" id="GO:0008270">
    <property type="term" value="F:zinc ion binding"/>
    <property type="evidence" value="ECO:0007669"/>
    <property type="project" value="UniProtKB-KW"/>
</dbReference>
<feature type="region of interest" description="Disordered" evidence="2">
    <location>
        <begin position="424"/>
        <end position="457"/>
    </location>
</feature>
<feature type="region of interest" description="Disordered" evidence="2">
    <location>
        <begin position="320"/>
        <end position="341"/>
    </location>
</feature>
<evidence type="ECO:0000313" key="6">
    <source>
        <dbReference type="Proteomes" id="UP001152797"/>
    </source>
</evidence>
<keyword evidence="1" id="KW-0863">Zinc-finger</keyword>
<feature type="region of interest" description="Disordered" evidence="2">
    <location>
        <begin position="1281"/>
        <end position="1320"/>
    </location>
</feature>
<dbReference type="PANTHER" id="PTHR15180">
    <property type="entry name" value="GENERAL TRANSCRIPTION FACTOR 3C POLYPEPTIDE 1"/>
    <property type="match status" value="1"/>
</dbReference>
<feature type="region of interest" description="Disordered" evidence="2">
    <location>
        <begin position="805"/>
        <end position="829"/>
    </location>
</feature>
<feature type="compositionally biased region" description="Basic and acidic residues" evidence="2">
    <location>
        <begin position="447"/>
        <end position="457"/>
    </location>
</feature>
<keyword evidence="6" id="KW-1185">Reference proteome</keyword>
<reference evidence="4" key="1">
    <citation type="submission" date="2022-10" db="EMBL/GenBank/DDBJ databases">
        <authorList>
            <person name="Chen Y."/>
            <person name="Dougan E. K."/>
            <person name="Chan C."/>
            <person name="Rhodes N."/>
            <person name="Thang M."/>
        </authorList>
    </citation>
    <scope>NUCLEOTIDE SEQUENCE</scope>
</reference>
<feature type="compositionally biased region" description="Basic and acidic residues" evidence="2">
    <location>
        <begin position="810"/>
        <end position="828"/>
    </location>
</feature>
<dbReference type="GO" id="GO:0042791">
    <property type="term" value="P:5S class rRNA transcription by RNA polymerase III"/>
    <property type="evidence" value="ECO:0007669"/>
    <property type="project" value="TreeGrafter"/>
</dbReference>